<dbReference type="PANTHER" id="PTHR43070:SF3">
    <property type="entry name" value="HOMOSERINE DEHYDROGENASE"/>
    <property type="match status" value="1"/>
</dbReference>
<evidence type="ECO:0000313" key="3">
    <source>
        <dbReference type="EMBL" id="MDR6966349.1"/>
    </source>
</evidence>
<dbReference type="SUPFAM" id="SSF51735">
    <property type="entry name" value="NAD(P)-binding Rossmann-fold domains"/>
    <property type="match status" value="1"/>
</dbReference>
<dbReference type="InterPro" id="IPR036291">
    <property type="entry name" value="NAD(P)-bd_dom_sf"/>
</dbReference>
<dbReference type="PANTHER" id="PTHR43070">
    <property type="match status" value="1"/>
</dbReference>
<evidence type="ECO:0000256" key="1">
    <source>
        <dbReference type="ARBA" id="ARBA00022857"/>
    </source>
</evidence>
<gene>
    <name evidence="3" type="ORF">J2X31_000342</name>
</gene>
<dbReference type="RefSeq" id="WP_310023881.1">
    <property type="nucleotide sequence ID" value="NZ_JAVDVI010000001.1"/>
</dbReference>
<dbReference type="InterPro" id="IPR005106">
    <property type="entry name" value="Asp/hSer_DH_NAD-bd"/>
</dbReference>
<reference evidence="3 4" key="1">
    <citation type="submission" date="2023-07" db="EMBL/GenBank/DDBJ databases">
        <title>Sorghum-associated microbial communities from plants grown in Nebraska, USA.</title>
        <authorList>
            <person name="Schachtman D."/>
        </authorList>
    </citation>
    <scope>NUCLEOTIDE SEQUENCE [LARGE SCALE GENOMIC DNA]</scope>
    <source>
        <strain evidence="3 4">3773</strain>
    </source>
</reference>
<evidence type="ECO:0000259" key="2">
    <source>
        <dbReference type="Pfam" id="PF03447"/>
    </source>
</evidence>
<organism evidence="3 4">
    <name type="scientific">Flavobacterium arsenatis</name>
    <dbReference type="NCBI Taxonomy" id="1484332"/>
    <lineage>
        <taxon>Bacteria</taxon>
        <taxon>Pseudomonadati</taxon>
        <taxon>Bacteroidota</taxon>
        <taxon>Flavobacteriia</taxon>
        <taxon>Flavobacteriales</taxon>
        <taxon>Flavobacteriaceae</taxon>
        <taxon>Flavobacterium</taxon>
    </lineage>
</organism>
<accession>A0ABU1TK34</accession>
<keyword evidence="1" id="KW-0521">NADP</keyword>
<feature type="domain" description="Aspartate/homoserine dehydrogenase NAD-binding" evidence="2">
    <location>
        <begin position="12"/>
        <end position="121"/>
    </location>
</feature>
<sequence length="152" mass="17076">MSAIKINLILFGIGKVGSALINQVIEQQKTLLEEKNIELVFAIITNSTLAFFEREDQKNRWDADFTKSPAPFSIQNIIDYAKQEELENLIAIDATASPEIIKSYNLLLENNFDILSVNSNIPSPEPEATPENLLNLILQIAENYSAQKRQIA</sequence>
<dbReference type="EMBL" id="JAVDVI010000001">
    <property type="protein sequence ID" value="MDR6966349.1"/>
    <property type="molecule type" value="Genomic_DNA"/>
</dbReference>
<evidence type="ECO:0000313" key="4">
    <source>
        <dbReference type="Proteomes" id="UP001255185"/>
    </source>
</evidence>
<dbReference type="InterPro" id="IPR011147">
    <property type="entry name" value="Bifunc_Aspkin/hSer_DH"/>
</dbReference>
<proteinExistence type="predicted"/>
<keyword evidence="4" id="KW-1185">Reference proteome</keyword>
<dbReference type="Pfam" id="PF03447">
    <property type="entry name" value="NAD_binding_3"/>
    <property type="match status" value="1"/>
</dbReference>
<dbReference type="Gene3D" id="3.40.50.720">
    <property type="entry name" value="NAD(P)-binding Rossmann-like Domain"/>
    <property type="match status" value="1"/>
</dbReference>
<dbReference type="Proteomes" id="UP001255185">
    <property type="component" value="Unassembled WGS sequence"/>
</dbReference>
<name>A0ABU1TK34_9FLAO</name>
<comment type="caution">
    <text evidence="3">The sequence shown here is derived from an EMBL/GenBank/DDBJ whole genome shotgun (WGS) entry which is preliminary data.</text>
</comment>
<protein>
    <submittedName>
        <fullName evidence="3">Homoserine dehydrogenase</fullName>
    </submittedName>
</protein>